<dbReference type="GO" id="GO:0003677">
    <property type="term" value="F:DNA binding"/>
    <property type="evidence" value="ECO:0007669"/>
    <property type="project" value="InterPro"/>
</dbReference>
<dbReference type="Proteomes" id="UP000038045">
    <property type="component" value="Unplaced"/>
</dbReference>
<dbReference type="Gene3D" id="2.60.40.1470">
    <property type="entry name" value="ApaG domain"/>
    <property type="match status" value="1"/>
</dbReference>
<dbReference type="SUPFAM" id="SSF110069">
    <property type="entry name" value="ApaG-like"/>
    <property type="match status" value="1"/>
</dbReference>
<protein>
    <submittedName>
        <fullName evidence="3">ApaG domain-containing protein</fullName>
    </submittedName>
</protein>
<dbReference type="PROSITE" id="PS51087">
    <property type="entry name" value="APAG"/>
    <property type="match status" value="1"/>
</dbReference>
<dbReference type="PANTHER" id="PTHR14289:SF16">
    <property type="entry name" value="POLYMERASE DELTA-INTERACTING PROTEIN 2"/>
    <property type="match status" value="1"/>
</dbReference>
<evidence type="ECO:0000313" key="2">
    <source>
        <dbReference type="Proteomes" id="UP000038045"/>
    </source>
</evidence>
<dbReference type="InterPro" id="IPR007474">
    <property type="entry name" value="ApaG_domain"/>
</dbReference>
<accession>A0A0N4ZY70</accession>
<dbReference type="InterPro" id="IPR036623">
    <property type="entry name" value="Hemimethylated_DNA-bd_sf"/>
</dbReference>
<dbReference type="SUPFAM" id="SSF141255">
    <property type="entry name" value="YccV-like"/>
    <property type="match status" value="1"/>
</dbReference>
<keyword evidence="2" id="KW-1185">Reference proteome</keyword>
<feature type="domain" description="ApaG" evidence="1">
    <location>
        <begin position="204"/>
        <end position="332"/>
    </location>
</feature>
<dbReference type="GO" id="GO:0005634">
    <property type="term" value="C:nucleus"/>
    <property type="evidence" value="ECO:0007669"/>
    <property type="project" value="TreeGrafter"/>
</dbReference>
<dbReference type="AlphaFoldDB" id="A0A0N4ZY70"/>
<evidence type="ECO:0000313" key="3">
    <source>
        <dbReference type="WBParaSite" id="PTRK_0001374300.1"/>
    </source>
</evidence>
<dbReference type="GO" id="GO:0042645">
    <property type="term" value="C:mitochondrial nucleoid"/>
    <property type="evidence" value="ECO:0007669"/>
    <property type="project" value="TreeGrafter"/>
</dbReference>
<proteinExistence type="predicted"/>
<dbReference type="PANTHER" id="PTHR14289">
    <property type="entry name" value="F-BOX ONLY PROTEIN 3"/>
    <property type="match status" value="1"/>
</dbReference>
<dbReference type="GO" id="GO:0070987">
    <property type="term" value="P:error-free translesion synthesis"/>
    <property type="evidence" value="ECO:0007669"/>
    <property type="project" value="TreeGrafter"/>
</dbReference>
<dbReference type="InterPro" id="IPR036767">
    <property type="entry name" value="ApaG_sf"/>
</dbReference>
<dbReference type="SMART" id="SM00992">
    <property type="entry name" value="YccV-like"/>
    <property type="match status" value="1"/>
</dbReference>
<name>A0A0N4ZY70_PARTI</name>
<dbReference type="InterPro" id="IPR011722">
    <property type="entry name" value="Hemimethylated_DNA-bd_dom"/>
</dbReference>
<dbReference type="WBParaSite" id="PTRK_0001374300.1">
    <property type="protein sequence ID" value="PTRK_0001374300.1"/>
    <property type="gene ID" value="PTRK_0001374300"/>
</dbReference>
<dbReference type="STRING" id="131310.A0A0N4ZY70"/>
<dbReference type="Pfam" id="PF04379">
    <property type="entry name" value="DUF525"/>
    <property type="match status" value="1"/>
</dbReference>
<evidence type="ECO:0000259" key="1">
    <source>
        <dbReference type="PROSITE" id="PS51087"/>
    </source>
</evidence>
<reference evidence="3" key="1">
    <citation type="submission" date="2017-02" db="UniProtKB">
        <authorList>
            <consortium name="WormBaseParasite"/>
        </authorList>
    </citation>
    <scope>IDENTIFICATION</scope>
</reference>
<organism evidence="2 3">
    <name type="scientific">Parastrongyloides trichosuri</name>
    <name type="common">Possum-specific nematode worm</name>
    <dbReference type="NCBI Taxonomy" id="131310"/>
    <lineage>
        <taxon>Eukaryota</taxon>
        <taxon>Metazoa</taxon>
        <taxon>Ecdysozoa</taxon>
        <taxon>Nematoda</taxon>
        <taxon>Chromadorea</taxon>
        <taxon>Rhabditida</taxon>
        <taxon>Tylenchina</taxon>
        <taxon>Panagrolaimomorpha</taxon>
        <taxon>Strongyloidoidea</taxon>
        <taxon>Strongyloididae</taxon>
        <taxon>Parastrongyloides</taxon>
    </lineage>
</organism>
<sequence length="348" mass="39704">MISSHSIIKHRHISTTLSTLVRFGSGGRLPPTDTSNNGLKLLGKMMGSLKSSSYQSGQSFIHKVFGYRGIVFCYFDTKCYGARGDTDVTKHKIIPAYQVFIHRDDWKTMRMPSNLTSYLDGNDDKREKALSHVLGMDLVLHEDIIPYTPTTNDKPIDHDLFERLFTRDTKNGKNNSPVYVMNKQGKSSYENAVNTFIHPQCAYQTTENNIQMTITLFYLGKNVNNSNENHCWRYVVRVRNLDENNCVVLAETRLKLFSMNNTNEKTVKGSSHIKNPYLTKEDPCLQYSSIIELPYPKGSHMWGTILFERIGDKTKFHIQIPTIKLEAIKYDDVLEIGSGDATDNTPKE</sequence>